<dbReference type="Proteomes" id="UP000239861">
    <property type="component" value="Unassembled WGS sequence"/>
</dbReference>
<accession>A0AB37A1W0</accession>
<gene>
    <name evidence="1" type="ORF">B0F89_101242</name>
</gene>
<reference evidence="1 2" key="1">
    <citation type="submission" date="2018-02" db="EMBL/GenBank/DDBJ databases">
        <title>Subsurface microbial communities from deep shales in Ohio and West Virginia, USA.</title>
        <authorList>
            <person name="Wrighton K."/>
        </authorList>
    </citation>
    <scope>NUCLEOTIDE SEQUENCE [LARGE SCALE GENOMIC DNA]</scope>
    <source>
        <strain evidence="1 2">MARC-MIP3H16</strain>
    </source>
</reference>
<dbReference type="RefSeq" id="WP_104411644.1">
    <property type="nucleotide sequence ID" value="NZ_PTIW01000001.1"/>
</dbReference>
<dbReference type="AlphaFoldDB" id="A0AB37A1W0"/>
<organism evidence="1 2">
    <name type="scientific">Malaciobacter marinus</name>
    <dbReference type="NCBI Taxonomy" id="505249"/>
    <lineage>
        <taxon>Bacteria</taxon>
        <taxon>Pseudomonadati</taxon>
        <taxon>Campylobacterota</taxon>
        <taxon>Epsilonproteobacteria</taxon>
        <taxon>Campylobacterales</taxon>
        <taxon>Arcobacteraceae</taxon>
        <taxon>Malaciobacter</taxon>
    </lineage>
</organism>
<evidence type="ECO:0000313" key="2">
    <source>
        <dbReference type="Proteomes" id="UP000239861"/>
    </source>
</evidence>
<protein>
    <submittedName>
        <fullName evidence="1">Uncharacterized protein</fullName>
    </submittedName>
</protein>
<comment type="caution">
    <text evidence="1">The sequence shown here is derived from an EMBL/GenBank/DDBJ whole genome shotgun (WGS) entry which is preliminary data.</text>
</comment>
<sequence>MEKIELINKKFLKKDLILTIAKYQIYYQMALGVLVKETCFDKNEIEKKLKQLQLDIDVENILNVMIELIDSFYNDDEFEIIFEDNIKVNAFLHCLKDFIEKNDDLTNKEKVHTSYKEKIMNDAFFDAKMQLHFDDELKHRVTYWEELITEKIADEIKHSALGMVKGKKS</sequence>
<proteinExistence type="predicted"/>
<evidence type="ECO:0000313" key="1">
    <source>
        <dbReference type="EMBL" id="PPK63041.1"/>
    </source>
</evidence>
<dbReference type="EMBL" id="PTIW01000001">
    <property type="protein sequence ID" value="PPK63041.1"/>
    <property type="molecule type" value="Genomic_DNA"/>
</dbReference>
<name>A0AB37A1W0_9BACT</name>